<sequence length="366" mass="41098">MISALCLALLLCVTAWPSISWALSAKLLPEGVWRVRLYQNEVEADHWRTSAGDRQPMGQVGLDTLASNGITSTAGVYSLENSAKYRLHRTDLSLDYGIHDDLTVGLWLPYFDKSLQQQTTLTQGAAWGALTGVQQATIAGAASSLNETEPARGDFGDLYLGFKHRVVGGNKDRFRFALGGGVRMPTGHVADPLNSKDASTGDGQWDLSLWSWTDYQFTDHFFVNLRTYHDYGLAAHKLAAHSNDSSQASRMKFQPGVLHNIQLEPQVRIPFKKWELLPSLRLTYDYQESEKRQRFDTTQAIYSGAMVETDGTSWQRLMIKPTLGFKVNTFKFPLFFYLAYGQTLHAKNSADIRTVELRMDLFLKGK</sequence>
<organism evidence="1">
    <name type="scientific">Magnetococcus massalia (strain MO-1)</name>
    <dbReference type="NCBI Taxonomy" id="451514"/>
    <lineage>
        <taxon>Bacteria</taxon>
        <taxon>Pseudomonadati</taxon>
        <taxon>Pseudomonadota</taxon>
        <taxon>Magnetococcia</taxon>
        <taxon>Magnetococcales</taxon>
        <taxon>Magnetococcaceae</taxon>
        <taxon>Magnetococcus</taxon>
    </lineage>
</organism>
<name>A0A1S7LMM4_MAGMO</name>
<reference evidence="1" key="1">
    <citation type="submission" date="2015-04" db="EMBL/GenBank/DDBJ databases">
        <authorList>
            <person name="Syromyatnikov M.Y."/>
            <person name="Popov V.N."/>
        </authorList>
    </citation>
    <scope>NUCLEOTIDE SEQUENCE</scope>
    <source>
        <strain evidence="1">MO-1</strain>
    </source>
</reference>
<protein>
    <submittedName>
        <fullName evidence="1">Uncharacterized protein</fullName>
    </submittedName>
</protein>
<accession>A0A1S7LMM4</accession>
<evidence type="ECO:0000313" key="1">
    <source>
        <dbReference type="EMBL" id="CRH07384.1"/>
    </source>
</evidence>
<gene>
    <name evidence="1" type="ORF">MAGMO_3245</name>
</gene>
<proteinExistence type="predicted"/>
<dbReference type="EMBL" id="LO017727">
    <property type="protein sequence ID" value="CRH07384.1"/>
    <property type="molecule type" value="Genomic_DNA"/>
</dbReference>
<dbReference type="AlphaFoldDB" id="A0A1S7LMM4"/>